<dbReference type="PANTHER" id="PTHR10288">
    <property type="entry name" value="KH DOMAIN CONTAINING RNA BINDING PROTEIN"/>
    <property type="match status" value="1"/>
</dbReference>
<feature type="region of interest" description="Disordered" evidence="3">
    <location>
        <begin position="532"/>
        <end position="626"/>
    </location>
</feature>
<feature type="region of interest" description="Disordered" evidence="3">
    <location>
        <begin position="119"/>
        <end position="155"/>
    </location>
</feature>
<dbReference type="CDD" id="cd22460">
    <property type="entry name" value="KH-I_PEPPER_rpt2_like"/>
    <property type="match status" value="2"/>
</dbReference>
<dbReference type="STRING" id="4432.A0A1U8A502"/>
<dbReference type="RefSeq" id="XP_010259929.1">
    <property type="nucleotide sequence ID" value="XM_010261627.2"/>
</dbReference>
<dbReference type="FunCoup" id="A0A1U8A502">
    <property type="interactions" value="1593"/>
</dbReference>
<dbReference type="Gene3D" id="3.30.310.210">
    <property type="match status" value="1"/>
</dbReference>
<dbReference type="eggNOG" id="KOG2190">
    <property type="taxonomic scope" value="Eukaryota"/>
</dbReference>
<dbReference type="Pfam" id="PF00013">
    <property type="entry name" value="KH_1"/>
    <property type="match status" value="5"/>
</dbReference>
<dbReference type="InterPro" id="IPR036612">
    <property type="entry name" value="KH_dom_type_1_sf"/>
</dbReference>
<dbReference type="CDD" id="cd22462">
    <property type="entry name" value="KH-I_HEN4_like_rpt5"/>
    <property type="match status" value="1"/>
</dbReference>
<sequence>MEGSGLVAPKRSFDPSATDRPEPNAGTIPSSTKRRHHHSSSATPSMMFKLPPPPLKLSAGETLFRILCPAVKTGGVIGKGGAIIRQFREETGAKIRIDESVPGCDERVILIVAETPKKRKENANGDGNDNAGDKEEEDLGNSSSNANSGEEEASPAQLALVRVFERMLKVDEERFGGSAENDDGEEKDKEKTVNAGGIGATQTPVVCRLLAPSNQVGCVLGRGGKIVEKIRQDSGAQVRILPKDHIPACASPGDELIQIAGNFSAVKRALLSVSSCLQDNPRVDATNSASSKPLGTVHRGNGMPAQVVDTFPQRGYVSGLHAVDYHSRGYSLVPGSEGIGPNHRKVLEEEVVFRLLCQLDKVAGLIGKGGAIIRALQSETGASIKIADAAPDSDERAVIISARENSEQKHSPAQEAVIRAHARIAEIGFEPGAAVVARLLVHSQQVGCLLGKGGSIVAEMRRTTGASIRIFSKEQIPKSGAPNDDVVQVIGSLQSVQDALFHITNRLRETIFPVKPPIPGLGTSTYLSPSMEAPSPIFRPRHDPSSPGHYPSSVGLPHVLDRPAFPSQPVDRQPALSHFDQAPYPYSSERPGHGPTFDAPSSPRSWAPQAVSSGNPRGIADSGTSLTSRNGLIGSGSQAAVVTSMTVEVMVPQTLLINVYGENNSNLNQIRQISGAKVVVHDPRSAATDGVVVVSGTPDQTRAAQSLIHAFILGGQTTP</sequence>
<dbReference type="KEGG" id="nnu:104599193"/>
<evidence type="ECO:0000256" key="2">
    <source>
        <dbReference type="PROSITE-ProRule" id="PRU00117"/>
    </source>
</evidence>
<dbReference type="GO" id="GO:0005737">
    <property type="term" value="C:cytoplasm"/>
    <property type="evidence" value="ECO:0000318"/>
    <property type="project" value="GO_Central"/>
</dbReference>
<dbReference type="Gene3D" id="3.30.1370.10">
    <property type="entry name" value="K Homology domain, type 1"/>
    <property type="match status" value="3"/>
</dbReference>
<evidence type="ECO:0000256" key="1">
    <source>
        <dbReference type="ARBA" id="ARBA00022737"/>
    </source>
</evidence>
<dbReference type="PROSITE" id="PS50084">
    <property type="entry name" value="KH_TYPE_1"/>
    <property type="match status" value="5"/>
</dbReference>
<evidence type="ECO:0000313" key="6">
    <source>
        <dbReference type="RefSeq" id="XP_010259929.1"/>
    </source>
</evidence>
<proteinExistence type="predicted"/>
<dbReference type="AlphaFoldDB" id="A0A1U8A502"/>
<evidence type="ECO:0000313" key="5">
    <source>
        <dbReference type="Proteomes" id="UP000189703"/>
    </source>
</evidence>
<accession>A0A1U8A502</accession>
<organism evidence="5 6">
    <name type="scientific">Nelumbo nucifera</name>
    <name type="common">Sacred lotus</name>
    <dbReference type="NCBI Taxonomy" id="4432"/>
    <lineage>
        <taxon>Eukaryota</taxon>
        <taxon>Viridiplantae</taxon>
        <taxon>Streptophyta</taxon>
        <taxon>Embryophyta</taxon>
        <taxon>Tracheophyta</taxon>
        <taxon>Spermatophyta</taxon>
        <taxon>Magnoliopsida</taxon>
        <taxon>Proteales</taxon>
        <taxon>Nelumbonaceae</taxon>
        <taxon>Nelumbo</taxon>
    </lineage>
</organism>
<dbReference type="CDD" id="cd22459">
    <property type="entry name" value="KH-I_PEPPER_rpt1_like"/>
    <property type="match status" value="2"/>
</dbReference>
<protein>
    <submittedName>
        <fullName evidence="6">KH domain-containing protein HEN4</fullName>
    </submittedName>
</protein>
<dbReference type="OMA" id="VHHPKPG"/>
<keyword evidence="2" id="KW-0694">RNA-binding</keyword>
<dbReference type="OrthoDB" id="442947at2759"/>
<keyword evidence="1" id="KW-0677">Repeat</keyword>
<dbReference type="GO" id="GO:0003729">
    <property type="term" value="F:mRNA binding"/>
    <property type="evidence" value="ECO:0000318"/>
    <property type="project" value="GO_Central"/>
</dbReference>
<feature type="domain" description="K Homology" evidence="4">
    <location>
        <begin position="643"/>
        <end position="713"/>
    </location>
</feature>
<dbReference type="Proteomes" id="UP000189703">
    <property type="component" value="Unplaced"/>
</dbReference>
<dbReference type="GeneID" id="104599193"/>
<keyword evidence="5" id="KW-1185">Reference proteome</keyword>
<feature type="domain" description="K Homology" evidence="4">
    <location>
        <begin position="433"/>
        <end position="508"/>
    </location>
</feature>
<name>A0A1U8A502_NELNU</name>
<feature type="domain" description="K Homology" evidence="4">
    <location>
        <begin position="60"/>
        <end position="132"/>
    </location>
</feature>
<evidence type="ECO:0000259" key="4">
    <source>
        <dbReference type="SMART" id="SM00322"/>
    </source>
</evidence>
<feature type="region of interest" description="Disordered" evidence="3">
    <location>
        <begin position="174"/>
        <end position="196"/>
    </location>
</feature>
<feature type="domain" description="K Homology" evidence="4">
    <location>
        <begin position="203"/>
        <end position="278"/>
    </location>
</feature>
<dbReference type="InParanoid" id="A0A1U8A502"/>
<dbReference type="SMART" id="SM00322">
    <property type="entry name" value="KH"/>
    <property type="match status" value="5"/>
</dbReference>
<dbReference type="GO" id="GO:0005634">
    <property type="term" value="C:nucleus"/>
    <property type="evidence" value="ECO:0000318"/>
    <property type="project" value="GO_Central"/>
</dbReference>
<dbReference type="InterPro" id="IPR004088">
    <property type="entry name" value="KH_dom_type_1"/>
</dbReference>
<feature type="compositionally biased region" description="Basic and acidic residues" evidence="3">
    <location>
        <begin position="11"/>
        <end position="22"/>
    </location>
</feature>
<dbReference type="SUPFAM" id="SSF54791">
    <property type="entry name" value="Eukaryotic type KH-domain (KH-domain type I)"/>
    <property type="match status" value="5"/>
</dbReference>
<feature type="domain" description="K Homology" evidence="4">
    <location>
        <begin position="349"/>
        <end position="429"/>
    </location>
</feature>
<gene>
    <name evidence="6" type="primary">LOC104599193</name>
</gene>
<reference evidence="6" key="1">
    <citation type="submission" date="2025-08" db="UniProtKB">
        <authorList>
            <consortium name="RefSeq"/>
        </authorList>
    </citation>
    <scope>IDENTIFICATION</scope>
</reference>
<evidence type="ECO:0000256" key="3">
    <source>
        <dbReference type="SAM" id="MobiDB-lite"/>
    </source>
</evidence>
<feature type="region of interest" description="Disordered" evidence="3">
    <location>
        <begin position="1"/>
        <end position="50"/>
    </location>
</feature>
<dbReference type="InterPro" id="IPR004087">
    <property type="entry name" value="KH_dom"/>
</dbReference>